<evidence type="ECO:0000313" key="2">
    <source>
        <dbReference type="Proteomes" id="UP000183407"/>
    </source>
</evidence>
<accession>A0A1H4TLY8</accession>
<dbReference type="Proteomes" id="UP000183407">
    <property type="component" value="Unassembled WGS sequence"/>
</dbReference>
<evidence type="ECO:0000313" key="1">
    <source>
        <dbReference type="EMBL" id="SEC57240.1"/>
    </source>
</evidence>
<proteinExistence type="predicted"/>
<organism evidence="1 2">
    <name type="scientific">Rhodococcus jostii</name>
    <dbReference type="NCBI Taxonomy" id="132919"/>
    <lineage>
        <taxon>Bacteria</taxon>
        <taxon>Bacillati</taxon>
        <taxon>Actinomycetota</taxon>
        <taxon>Actinomycetes</taxon>
        <taxon>Mycobacteriales</taxon>
        <taxon>Nocardiaceae</taxon>
        <taxon>Rhodococcus</taxon>
    </lineage>
</organism>
<dbReference type="EMBL" id="FNTL01000004">
    <property type="protein sequence ID" value="SEC57240.1"/>
    <property type="molecule type" value="Genomic_DNA"/>
</dbReference>
<gene>
    <name evidence="1" type="ORF">SAMN04490220_1986</name>
</gene>
<dbReference type="AlphaFoldDB" id="A0A1H4TLY8"/>
<sequence>MGRVYSSSLRRMGMQWAGPGMGCWASSRLVVLAHLADVEGCKVGEDPGDGGGGVVEQGQAEVVGADLFVPEQGRLTQAALKDLLRFRR</sequence>
<name>A0A1H4TLY8_RHOJO</name>
<reference evidence="2" key="1">
    <citation type="submission" date="2016-10" db="EMBL/GenBank/DDBJ databases">
        <authorList>
            <person name="Varghese N."/>
        </authorList>
    </citation>
    <scope>NUCLEOTIDE SEQUENCE [LARGE SCALE GENOMIC DNA]</scope>
    <source>
        <strain evidence="2">DSM 44719</strain>
    </source>
</reference>
<protein>
    <submittedName>
        <fullName evidence="1">Uncharacterized protein</fullName>
    </submittedName>
</protein>